<dbReference type="AlphaFoldDB" id="A0A7W7YBM6"/>
<dbReference type="Pfam" id="PF10985">
    <property type="entry name" value="DUF2805"/>
    <property type="match status" value="1"/>
</dbReference>
<dbReference type="EMBL" id="JACHIG010000005">
    <property type="protein sequence ID" value="MBB5033130.1"/>
    <property type="molecule type" value="Genomic_DNA"/>
</dbReference>
<feature type="region of interest" description="Disordered" evidence="1">
    <location>
        <begin position="46"/>
        <end position="79"/>
    </location>
</feature>
<keyword evidence="3" id="KW-1185">Reference proteome</keyword>
<evidence type="ECO:0000313" key="3">
    <source>
        <dbReference type="Proteomes" id="UP000590740"/>
    </source>
</evidence>
<accession>A0A7W7YBM6</accession>
<sequence>MKTHLSSEQASFVVRLAWEDRTSFEEIRERTGLVESQVIDLMRRAQSDRGFEQSRKRAEIAGKARKSRVPGHSNGPGQV</sequence>
<dbReference type="RefSeq" id="WP_184340046.1">
    <property type="nucleotide sequence ID" value="NZ_JACHIG010000005.1"/>
</dbReference>
<protein>
    <submittedName>
        <fullName evidence="2">Uncharacterized protein (TIGR03643 family)</fullName>
    </submittedName>
</protein>
<organism evidence="2 3">
    <name type="scientific">Prosthecobacter vanneervenii</name>
    <dbReference type="NCBI Taxonomy" id="48466"/>
    <lineage>
        <taxon>Bacteria</taxon>
        <taxon>Pseudomonadati</taxon>
        <taxon>Verrucomicrobiota</taxon>
        <taxon>Verrucomicrobiia</taxon>
        <taxon>Verrucomicrobiales</taxon>
        <taxon>Verrucomicrobiaceae</taxon>
        <taxon>Prosthecobacter</taxon>
    </lineage>
</organism>
<proteinExistence type="predicted"/>
<feature type="compositionally biased region" description="Basic and acidic residues" evidence="1">
    <location>
        <begin position="46"/>
        <end position="62"/>
    </location>
</feature>
<evidence type="ECO:0000313" key="2">
    <source>
        <dbReference type="EMBL" id="MBB5033130.1"/>
    </source>
</evidence>
<gene>
    <name evidence="2" type="ORF">HNQ65_002713</name>
</gene>
<reference evidence="2 3" key="1">
    <citation type="submission" date="2020-08" db="EMBL/GenBank/DDBJ databases">
        <title>Genomic Encyclopedia of Type Strains, Phase IV (KMG-IV): sequencing the most valuable type-strain genomes for metagenomic binning, comparative biology and taxonomic classification.</title>
        <authorList>
            <person name="Goeker M."/>
        </authorList>
    </citation>
    <scope>NUCLEOTIDE SEQUENCE [LARGE SCALE GENOMIC DNA]</scope>
    <source>
        <strain evidence="2 3">DSM 12252</strain>
    </source>
</reference>
<evidence type="ECO:0000256" key="1">
    <source>
        <dbReference type="SAM" id="MobiDB-lite"/>
    </source>
</evidence>
<dbReference type="Proteomes" id="UP000590740">
    <property type="component" value="Unassembled WGS sequence"/>
</dbReference>
<comment type="caution">
    <text evidence="2">The sequence shown here is derived from an EMBL/GenBank/DDBJ whole genome shotgun (WGS) entry which is preliminary data.</text>
</comment>
<dbReference type="InterPro" id="IPR019882">
    <property type="entry name" value="CHP03643"/>
</dbReference>
<name>A0A7W7YBM6_9BACT</name>